<comment type="caution">
    <text evidence="1">The sequence shown here is derived from an EMBL/GenBank/DDBJ whole genome shotgun (WGS) entry which is preliminary data.</text>
</comment>
<protein>
    <submittedName>
        <fullName evidence="1">Uncharacterized protein</fullName>
    </submittedName>
</protein>
<evidence type="ECO:0000313" key="2">
    <source>
        <dbReference type="Proteomes" id="UP000770661"/>
    </source>
</evidence>
<evidence type="ECO:0000313" key="1">
    <source>
        <dbReference type="EMBL" id="KAG0714404.1"/>
    </source>
</evidence>
<dbReference type="EMBL" id="JACEEZ010020556">
    <property type="protein sequence ID" value="KAG0714404.1"/>
    <property type="molecule type" value="Genomic_DNA"/>
</dbReference>
<name>A0A8J4XYF9_CHIOP</name>
<proteinExistence type="predicted"/>
<reference evidence="1" key="1">
    <citation type="submission" date="2020-07" db="EMBL/GenBank/DDBJ databases">
        <title>The High-quality genome of the commercially important snow crab, Chionoecetes opilio.</title>
        <authorList>
            <person name="Jeong J.-H."/>
            <person name="Ryu S."/>
        </authorList>
    </citation>
    <scope>NUCLEOTIDE SEQUENCE</scope>
    <source>
        <strain evidence="1">MADBK_172401_WGS</strain>
        <tissue evidence="1">Digestive gland</tissue>
    </source>
</reference>
<organism evidence="1 2">
    <name type="scientific">Chionoecetes opilio</name>
    <name type="common">Atlantic snow crab</name>
    <name type="synonym">Cancer opilio</name>
    <dbReference type="NCBI Taxonomy" id="41210"/>
    <lineage>
        <taxon>Eukaryota</taxon>
        <taxon>Metazoa</taxon>
        <taxon>Ecdysozoa</taxon>
        <taxon>Arthropoda</taxon>
        <taxon>Crustacea</taxon>
        <taxon>Multicrustacea</taxon>
        <taxon>Malacostraca</taxon>
        <taxon>Eumalacostraca</taxon>
        <taxon>Eucarida</taxon>
        <taxon>Decapoda</taxon>
        <taxon>Pleocyemata</taxon>
        <taxon>Brachyura</taxon>
        <taxon>Eubrachyura</taxon>
        <taxon>Majoidea</taxon>
        <taxon>Majidae</taxon>
        <taxon>Chionoecetes</taxon>
    </lineage>
</organism>
<sequence>MNSWLITFRCPLVRRRAHPLRLICNGRTLVPRDEVEGLGVTWRLQARGGVLYKTHVAALPWSTRAWVGGAAGQTKHWLTLTKVQGSRAVRAHQGQRAGRKPRLHRTSAPPRRSWAITVMYKVHQQRVPHLLHTRPGPAPTAYPGYHKGRCSAPAEPTTSPAAVLGTTSVQFVCVTSAGVGMLSLPAATPWRTTVAEFKEPCERMAAETPDLLCLPQGIFCPQTPYCVLSGLMRFQRGHYPARRLTASSAAYAHSARPLPVRCLTASSGLCAFSAATALQMAHRGPQRPYALFSAGPCFLRRLSGLCALSAATPPSDASLRPQHDLTRILRSPTVLLNHSTAATRRPMDYSTALWITQPSTPQC</sequence>
<gene>
    <name evidence="1" type="ORF">GWK47_014207</name>
</gene>
<accession>A0A8J4XYF9</accession>
<dbReference type="OrthoDB" id="7480422at2759"/>
<dbReference type="Proteomes" id="UP000770661">
    <property type="component" value="Unassembled WGS sequence"/>
</dbReference>
<keyword evidence="2" id="KW-1185">Reference proteome</keyword>
<dbReference type="AlphaFoldDB" id="A0A8J4XYF9"/>